<proteinExistence type="predicted"/>
<feature type="region of interest" description="Disordered" evidence="1">
    <location>
        <begin position="29"/>
        <end position="63"/>
    </location>
</feature>
<dbReference type="Proteomes" id="UP000316213">
    <property type="component" value="Unassembled WGS sequence"/>
</dbReference>
<evidence type="ECO:0000313" key="2">
    <source>
        <dbReference type="EMBL" id="TWT94954.1"/>
    </source>
</evidence>
<feature type="compositionally biased region" description="Polar residues" evidence="1">
    <location>
        <begin position="29"/>
        <end position="38"/>
    </location>
</feature>
<dbReference type="AlphaFoldDB" id="A0A5C6A4W1"/>
<accession>A0A5C6A4W1</accession>
<evidence type="ECO:0000313" key="3">
    <source>
        <dbReference type="Proteomes" id="UP000316213"/>
    </source>
</evidence>
<keyword evidence="3" id="KW-1185">Reference proteome</keyword>
<comment type="caution">
    <text evidence="2">The sequence shown here is derived from an EMBL/GenBank/DDBJ whole genome shotgun (WGS) entry which is preliminary data.</text>
</comment>
<evidence type="ECO:0000256" key="1">
    <source>
        <dbReference type="SAM" id="MobiDB-lite"/>
    </source>
</evidence>
<sequence>MELISGWVGFIGEPSALRWFGHSIIQRRATSSSLQSGEPTGGGPPMGLPHRSHRLPARTKPTP</sequence>
<protein>
    <submittedName>
        <fullName evidence="2">Uncharacterized protein</fullName>
    </submittedName>
</protein>
<dbReference type="EMBL" id="SJPM01000007">
    <property type="protein sequence ID" value="TWT94954.1"/>
    <property type="molecule type" value="Genomic_DNA"/>
</dbReference>
<name>A0A5C6A4W1_9BACT</name>
<organism evidence="2 3">
    <name type="scientific">Neorhodopirellula pilleata</name>
    <dbReference type="NCBI Taxonomy" id="2714738"/>
    <lineage>
        <taxon>Bacteria</taxon>
        <taxon>Pseudomonadati</taxon>
        <taxon>Planctomycetota</taxon>
        <taxon>Planctomycetia</taxon>
        <taxon>Pirellulales</taxon>
        <taxon>Pirellulaceae</taxon>
        <taxon>Neorhodopirellula</taxon>
    </lineage>
</organism>
<reference evidence="2 3" key="1">
    <citation type="submission" date="2019-02" db="EMBL/GenBank/DDBJ databases">
        <title>Deep-cultivation of Planctomycetes and their phenomic and genomic characterization uncovers novel biology.</title>
        <authorList>
            <person name="Wiegand S."/>
            <person name="Jogler M."/>
            <person name="Boedeker C."/>
            <person name="Pinto D."/>
            <person name="Vollmers J."/>
            <person name="Rivas-Marin E."/>
            <person name="Kohn T."/>
            <person name="Peeters S.H."/>
            <person name="Heuer A."/>
            <person name="Rast P."/>
            <person name="Oberbeckmann S."/>
            <person name="Bunk B."/>
            <person name="Jeske O."/>
            <person name="Meyerdierks A."/>
            <person name="Storesund J.E."/>
            <person name="Kallscheuer N."/>
            <person name="Luecker S."/>
            <person name="Lage O.M."/>
            <person name="Pohl T."/>
            <person name="Merkel B.J."/>
            <person name="Hornburger P."/>
            <person name="Mueller R.-W."/>
            <person name="Bruemmer F."/>
            <person name="Labrenz M."/>
            <person name="Spormann A.M."/>
            <person name="Op Den Camp H."/>
            <person name="Overmann J."/>
            <person name="Amann R."/>
            <person name="Jetten M.S.M."/>
            <person name="Mascher T."/>
            <person name="Medema M.H."/>
            <person name="Devos D.P."/>
            <person name="Kaster A.-K."/>
            <person name="Ovreas L."/>
            <person name="Rohde M."/>
            <person name="Galperin M.Y."/>
            <person name="Jogler C."/>
        </authorList>
    </citation>
    <scope>NUCLEOTIDE SEQUENCE [LARGE SCALE GENOMIC DNA]</scope>
    <source>
        <strain evidence="2 3">Pla100</strain>
    </source>
</reference>
<gene>
    <name evidence="2" type="ORF">Pla100_35330</name>
</gene>